<gene>
    <name evidence="15" type="ORF">G4223_19550</name>
</gene>
<feature type="transmembrane region" description="Helical" evidence="14">
    <location>
        <begin position="108"/>
        <end position="128"/>
    </location>
</feature>
<dbReference type="EMBL" id="JAAIYP010000047">
    <property type="protein sequence ID" value="NFV82312.1"/>
    <property type="molecule type" value="Genomic_DNA"/>
</dbReference>
<proteinExistence type="inferred from homology"/>
<feature type="transmembrane region" description="Helical" evidence="14">
    <location>
        <begin position="41"/>
        <end position="60"/>
    </location>
</feature>
<keyword evidence="7" id="KW-0378">Hydrolase</keyword>
<evidence type="ECO:0000256" key="1">
    <source>
        <dbReference type="ARBA" id="ARBA00004651"/>
    </source>
</evidence>
<evidence type="ECO:0000256" key="8">
    <source>
        <dbReference type="ARBA" id="ARBA00022989"/>
    </source>
</evidence>
<evidence type="ECO:0000256" key="10">
    <source>
        <dbReference type="ARBA" id="ARBA00023251"/>
    </source>
</evidence>
<evidence type="ECO:0000256" key="2">
    <source>
        <dbReference type="ARBA" id="ARBA00010621"/>
    </source>
</evidence>
<sequence length="264" mass="27772">MTLLDVVIIALIKGITDVLPLGASGHLAVFGRLAADPDSRMAVLVAAEIGITLALMVYFWRDLFAMGRAVVKMAKGRMDPGGRLLLQVLAGSLPALAINWFLAPLVPAATALTAASFMLVLGLALWAADRLGVTVRRVEHLGWLGALVLGLFQVAGLVPGVSRTAITVTAARLMGFERRDAARFSLLLAIPLIGGHAALLLWQLSHTTRLILSSDLALATGIAAACAWVATAIMQAWVDRHSYTPFAAWSAGLGLVVVAASLLR</sequence>
<feature type="transmembrane region" description="Helical" evidence="14">
    <location>
        <begin position="181"/>
        <end position="204"/>
    </location>
</feature>
<evidence type="ECO:0000256" key="6">
    <source>
        <dbReference type="ARBA" id="ARBA00022692"/>
    </source>
</evidence>
<feature type="transmembrane region" description="Helical" evidence="14">
    <location>
        <begin position="140"/>
        <end position="161"/>
    </location>
</feature>
<protein>
    <recommendedName>
        <fullName evidence="4">Undecaprenyl-diphosphatase</fullName>
        <ecNumber evidence="3">3.6.1.27</ecNumber>
    </recommendedName>
    <alternativeName>
        <fullName evidence="12">Bacitracin resistance protein</fullName>
    </alternativeName>
    <alternativeName>
        <fullName evidence="11">Undecaprenyl pyrophosphate phosphatase</fullName>
    </alternativeName>
</protein>
<feature type="transmembrane region" description="Helical" evidence="14">
    <location>
        <begin position="81"/>
        <end position="102"/>
    </location>
</feature>
<dbReference type="InterPro" id="IPR003824">
    <property type="entry name" value="UppP"/>
</dbReference>
<dbReference type="GO" id="GO:0046677">
    <property type="term" value="P:response to antibiotic"/>
    <property type="evidence" value="ECO:0007669"/>
    <property type="project" value="UniProtKB-KW"/>
</dbReference>
<dbReference type="GO" id="GO:0050380">
    <property type="term" value="F:undecaprenyl-diphosphatase activity"/>
    <property type="evidence" value="ECO:0007669"/>
    <property type="project" value="UniProtKB-EC"/>
</dbReference>
<evidence type="ECO:0000256" key="13">
    <source>
        <dbReference type="ARBA" id="ARBA00047594"/>
    </source>
</evidence>
<dbReference type="GO" id="GO:0005886">
    <property type="term" value="C:plasma membrane"/>
    <property type="evidence" value="ECO:0007669"/>
    <property type="project" value="UniProtKB-SubCell"/>
</dbReference>
<dbReference type="PANTHER" id="PTHR30622">
    <property type="entry name" value="UNDECAPRENYL-DIPHOSPHATASE"/>
    <property type="match status" value="1"/>
</dbReference>
<feature type="transmembrane region" description="Helical" evidence="14">
    <location>
        <begin position="243"/>
        <end position="263"/>
    </location>
</feature>
<evidence type="ECO:0000256" key="9">
    <source>
        <dbReference type="ARBA" id="ARBA00023136"/>
    </source>
</evidence>
<evidence type="ECO:0000256" key="5">
    <source>
        <dbReference type="ARBA" id="ARBA00022475"/>
    </source>
</evidence>
<keyword evidence="8 14" id="KW-1133">Transmembrane helix</keyword>
<keyword evidence="6 14" id="KW-0812">Transmembrane</keyword>
<evidence type="ECO:0000256" key="7">
    <source>
        <dbReference type="ARBA" id="ARBA00022801"/>
    </source>
</evidence>
<dbReference type="Pfam" id="PF02673">
    <property type="entry name" value="BacA"/>
    <property type="match status" value="1"/>
</dbReference>
<evidence type="ECO:0000256" key="11">
    <source>
        <dbReference type="ARBA" id="ARBA00032707"/>
    </source>
</evidence>
<evidence type="ECO:0000313" key="15">
    <source>
        <dbReference type="EMBL" id="NFV82312.1"/>
    </source>
</evidence>
<keyword evidence="9 14" id="KW-0472">Membrane</keyword>
<keyword evidence="16" id="KW-1185">Reference proteome</keyword>
<accession>A0A7C9UZY9</accession>
<evidence type="ECO:0000256" key="14">
    <source>
        <dbReference type="SAM" id="Phobius"/>
    </source>
</evidence>
<comment type="subcellular location">
    <subcellularLocation>
        <location evidence="1">Cell membrane</location>
        <topology evidence="1">Multi-pass membrane protein</topology>
    </subcellularLocation>
</comment>
<dbReference type="Proteomes" id="UP000480684">
    <property type="component" value="Unassembled WGS sequence"/>
</dbReference>
<organism evidence="15 16">
    <name type="scientific">Magnetospirillum aberrantis SpK</name>
    <dbReference type="NCBI Taxonomy" id="908842"/>
    <lineage>
        <taxon>Bacteria</taxon>
        <taxon>Pseudomonadati</taxon>
        <taxon>Pseudomonadota</taxon>
        <taxon>Alphaproteobacteria</taxon>
        <taxon>Rhodospirillales</taxon>
        <taxon>Rhodospirillaceae</taxon>
        <taxon>Magnetospirillum</taxon>
    </lineage>
</organism>
<evidence type="ECO:0000256" key="12">
    <source>
        <dbReference type="ARBA" id="ARBA00032932"/>
    </source>
</evidence>
<dbReference type="PANTHER" id="PTHR30622:SF4">
    <property type="entry name" value="UNDECAPRENYL-DIPHOSPHATASE"/>
    <property type="match status" value="1"/>
</dbReference>
<feature type="transmembrane region" description="Helical" evidence="14">
    <location>
        <begin position="216"/>
        <end position="237"/>
    </location>
</feature>
<evidence type="ECO:0000313" key="16">
    <source>
        <dbReference type="Proteomes" id="UP000480684"/>
    </source>
</evidence>
<evidence type="ECO:0000256" key="4">
    <source>
        <dbReference type="ARBA" id="ARBA00021581"/>
    </source>
</evidence>
<dbReference type="AlphaFoldDB" id="A0A7C9UZY9"/>
<keyword evidence="5" id="KW-1003">Cell membrane</keyword>
<comment type="similarity">
    <text evidence="2">Belongs to the UppP family.</text>
</comment>
<dbReference type="RefSeq" id="WP_163683206.1">
    <property type="nucleotide sequence ID" value="NZ_JAAIYP010000047.1"/>
</dbReference>
<dbReference type="EC" id="3.6.1.27" evidence="3"/>
<name>A0A7C9UZY9_9PROT</name>
<reference evidence="15 16" key="1">
    <citation type="submission" date="2020-02" db="EMBL/GenBank/DDBJ databases">
        <authorList>
            <person name="Dziuba M."/>
            <person name="Kuznetsov B."/>
            <person name="Mardanov A."/>
            <person name="Ravin N."/>
            <person name="Grouzdev D."/>
        </authorList>
    </citation>
    <scope>NUCLEOTIDE SEQUENCE [LARGE SCALE GENOMIC DNA]</scope>
    <source>
        <strain evidence="15 16">SpK</strain>
    </source>
</reference>
<evidence type="ECO:0000256" key="3">
    <source>
        <dbReference type="ARBA" id="ARBA00012374"/>
    </source>
</evidence>
<keyword evidence="10" id="KW-0046">Antibiotic resistance</keyword>
<comment type="caution">
    <text evidence="15">The sequence shown here is derived from an EMBL/GenBank/DDBJ whole genome shotgun (WGS) entry which is preliminary data.</text>
</comment>
<comment type="catalytic activity">
    <reaction evidence="13">
        <text>di-trans,octa-cis-undecaprenyl diphosphate + H2O = di-trans,octa-cis-undecaprenyl phosphate + phosphate + H(+)</text>
        <dbReference type="Rhea" id="RHEA:28094"/>
        <dbReference type="ChEBI" id="CHEBI:15377"/>
        <dbReference type="ChEBI" id="CHEBI:15378"/>
        <dbReference type="ChEBI" id="CHEBI:43474"/>
        <dbReference type="ChEBI" id="CHEBI:58405"/>
        <dbReference type="ChEBI" id="CHEBI:60392"/>
        <dbReference type="EC" id="3.6.1.27"/>
    </reaction>
</comment>